<sequence>MQHTADDQTSAQLLGMFCFSLILNGFGNGMTVAMNLGSALWTSSAVNLSHAFDVSLLTILLIEGVAVVLFNAAVLGHLDWRRIAGNFIYMIPFSFLVSGFADLIKMTPLVTLPLVIRVALDLIGIMCIGCATSIYQRINVVLHPNDDFMQIIRFKFLHGNAAIAQPVSFLPPILIDILCVSFTHQIYAINIGTLFSLVAQGAVIGFADTHVFPKLKHRHLQV</sequence>
<keyword evidence="3" id="KW-1185">Reference proteome</keyword>
<protein>
    <recommendedName>
        <fullName evidence="4">Sugar specific permease</fullName>
    </recommendedName>
</protein>
<name>A0A0R1QUG7_9LACO</name>
<gene>
    <name evidence="2" type="ORF">FD01_GL000940</name>
</gene>
<dbReference type="OrthoDB" id="3237813at2"/>
<proteinExistence type="predicted"/>
<dbReference type="AlphaFoldDB" id="A0A0R1QUG7"/>
<organism evidence="2 3">
    <name type="scientific">Lacticaseibacillus manihotivorans DSM 13343 = JCM 12514</name>
    <dbReference type="NCBI Taxonomy" id="1423769"/>
    <lineage>
        <taxon>Bacteria</taxon>
        <taxon>Bacillati</taxon>
        <taxon>Bacillota</taxon>
        <taxon>Bacilli</taxon>
        <taxon>Lactobacillales</taxon>
        <taxon>Lactobacillaceae</taxon>
        <taxon>Lacticaseibacillus</taxon>
    </lineage>
</organism>
<dbReference type="PATRIC" id="fig|1423769.4.peg.1013"/>
<feature type="transmembrane region" description="Helical" evidence="1">
    <location>
        <begin position="110"/>
        <end position="135"/>
    </location>
</feature>
<feature type="transmembrane region" description="Helical" evidence="1">
    <location>
        <begin position="156"/>
        <end position="175"/>
    </location>
</feature>
<keyword evidence="1" id="KW-0472">Membrane</keyword>
<feature type="transmembrane region" description="Helical" evidence="1">
    <location>
        <begin position="54"/>
        <end position="75"/>
    </location>
</feature>
<feature type="transmembrane region" description="Helical" evidence="1">
    <location>
        <begin position="187"/>
        <end position="207"/>
    </location>
</feature>
<keyword evidence="1" id="KW-1133">Transmembrane helix</keyword>
<evidence type="ECO:0000313" key="2">
    <source>
        <dbReference type="EMBL" id="KRL44955.1"/>
    </source>
</evidence>
<dbReference type="Proteomes" id="UP000051790">
    <property type="component" value="Unassembled WGS sequence"/>
</dbReference>
<feature type="transmembrane region" description="Helical" evidence="1">
    <location>
        <begin position="12"/>
        <end position="34"/>
    </location>
</feature>
<dbReference type="Pfam" id="PF19700">
    <property type="entry name" value="DUF6198"/>
    <property type="match status" value="1"/>
</dbReference>
<comment type="caution">
    <text evidence="2">The sequence shown here is derived from an EMBL/GenBank/DDBJ whole genome shotgun (WGS) entry which is preliminary data.</text>
</comment>
<dbReference type="InterPro" id="IPR038750">
    <property type="entry name" value="YczE/YyaS-like"/>
</dbReference>
<feature type="transmembrane region" description="Helical" evidence="1">
    <location>
        <begin position="87"/>
        <end position="104"/>
    </location>
</feature>
<evidence type="ECO:0000313" key="3">
    <source>
        <dbReference type="Proteomes" id="UP000051790"/>
    </source>
</evidence>
<dbReference type="EMBL" id="AZEU01000135">
    <property type="protein sequence ID" value="KRL44955.1"/>
    <property type="molecule type" value="Genomic_DNA"/>
</dbReference>
<reference evidence="2 3" key="1">
    <citation type="journal article" date="2015" name="Genome Announc.">
        <title>Expanding the biotechnology potential of lactobacilli through comparative genomics of 213 strains and associated genera.</title>
        <authorList>
            <person name="Sun Z."/>
            <person name="Harris H.M."/>
            <person name="McCann A."/>
            <person name="Guo C."/>
            <person name="Argimon S."/>
            <person name="Zhang W."/>
            <person name="Yang X."/>
            <person name="Jeffery I.B."/>
            <person name="Cooney J.C."/>
            <person name="Kagawa T.F."/>
            <person name="Liu W."/>
            <person name="Song Y."/>
            <person name="Salvetti E."/>
            <person name="Wrobel A."/>
            <person name="Rasinkangas P."/>
            <person name="Parkhill J."/>
            <person name="Rea M.C."/>
            <person name="O'Sullivan O."/>
            <person name="Ritari J."/>
            <person name="Douillard F.P."/>
            <person name="Paul Ross R."/>
            <person name="Yang R."/>
            <person name="Briner A.E."/>
            <person name="Felis G.E."/>
            <person name="de Vos W.M."/>
            <person name="Barrangou R."/>
            <person name="Klaenhammer T.R."/>
            <person name="Caufield P.W."/>
            <person name="Cui Y."/>
            <person name="Zhang H."/>
            <person name="O'Toole P.W."/>
        </authorList>
    </citation>
    <scope>NUCLEOTIDE SEQUENCE [LARGE SCALE GENOMIC DNA]</scope>
    <source>
        <strain evidence="2 3">DSM 13343</strain>
    </source>
</reference>
<dbReference type="RefSeq" id="WP_056963621.1">
    <property type="nucleotide sequence ID" value="NZ_AZEU01000135.1"/>
</dbReference>
<evidence type="ECO:0008006" key="4">
    <source>
        <dbReference type="Google" id="ProtNLM"/>
    </source>
</evidence>
<keyword evidence="1" id="KW-0812">Transmembrane</keyword>
<accession>A0A0R1QUG7</accession>
<evidence type="ECO:0000256" key="1">
    <source>
        <dbReference type="SAM" id="Phobius"/>
    </source>
</evidence>